<accession>A0AAF0VDV8</accession>
<dbReference type="InterPro" id="IPR044946">
    <property type="entry name" value="Restrct_endonuc_typeI_TRD_sf"/>
</dbReference>
<proteinExistence type="inferred from homology"/>
<dbReference type="SUPFAM" id="SSF116734">
    <property type="entry name" value="DNA methylase specificity domain"/>
    <property type="match status" value="1"/>
</dbReference>
<dbReference type="RefSeq" id="WP_179140942.1">
    <property type="nucleotide sequence ID" value="NZ_CP133648.1"/>
</dbReference>
<keyword evidence="5" id="KW-0255">Endonuclease</keyword>
<keyword evidence="5" id="KW-0540">Nuclease</keyword>
<dbReference type="EC" id="3.1.21.-" evidence="5"/>
<dbReference type="Gene3D" id="1.10.287.1120">
    <property type="entry name" value="Bipartite methylase S protein"/>
    <property type="match status" value="1"/>
</dbReference>
<evidence type="ECO:0000313" key="5">
    <source>
        <dbReference type="EMBL" id="WNE84991.1"/>
    </source>
</evidence>
<dbReference type="PANTHER" id="PTHR30408:SF13">
    <property type="entry name" value="TYPE I RESTRICTION ENZYME HINDI SPECIFICITY SUBUNIT"/>
    <property type="match status" value="1"/>
</dbReference>
<evidence type="ECO:0000256" key="1">
    <source>
        <dbReference type="ARBA" id="ARBA00010923"/>
    </source>
</evidence>
<dbReference type="GO" id="GO:0016787">
    <property type="term" value="F:hydrolase activity"/>
    <property type="evidence" value="ECO:0007669"/>
    <property type="project" value="UniProtKB-KW"/>
</dbReference>
<dbReference type="Gene3D" id="3.90.220.20">
    <property type="entry name" value="DNA methylase specificity domains"/>
    <property type="match status" value="1"/>
</dbReference>
<dbReference type="PANTHER" id="PTHR30408">
    <property type="entry name" value="TYPE-1 RESTRICTION ENZYME ECOKI SPECIFICITY PROTEIN"/>
    <property type="match status" value="1"/>
</dbReference>
<gene>
    <name evidence="5" type="ORF">B0703_08350</name>
</gene>
<name>A0AAF0VDV8_BIFAD</name>
<evidence type="ECO:0000259" key="4">
    <source>
        <dbReference type="Pfam" id="PF01420"/>
    </source>
</evidence>
<evidence type="ECO:0000256" key="2">
    <source>
        <dbReference type="ARBA" id="ARBA00022747"/>
    </source>
</evidence>
<dbReference type="Proteomes" id="UP000193179">
    <property type="component" value="Chromosome"/>
</dbReference>
<dbReference type="InterPro" id="IPR052021">
    <property type="entry name" value="Type-I_RS_S_subunit"/>
</dbReference>
<organism evidence="5 6">
    <name type="scientific">Bifidobacterium adolescentis</name>
    <dbReference type="NCBI Taxonomy" id="1680"/>
    <lineage>
        <taxon>Bacteria</taxon>
        <taxon>Bacillati</taxon>
        <taxon>Actinomycetota</taxon>
        <taxon>Actinomycetes</taxon>
        <taxon>Bifidobacteriales</taxon>
        <taxon>Bifidobacteriaceae</taxon>
        <taxon>Bifidobacterium</taxon>
    </lineage>
</organism>
<dbReference type="GO" id="GO:0003677">
    <property type="term" value="F:DNA binding"/>
    <property type="evidence" value="ECO:0007669"/>
    <property type="project" value="UniProtKB-KW"/>
</dbReference>
<reference evidence="5" key="1">
    <citation type="journal article" date="2016" name="Sci. Rep.">
        <title>Evaluation of genetic diversity among strains of the human gut commensal Bifidobacterium adolescentis.</title>
        <authorList>
            <person name="Duranti S."/>
            <person name="Milani C."/>
            <person name="Lugli G.A."/>
            <person name="Mancabelli L."/>
            <person name="Turroni F."/>
            <person name="Ferrario C."/>
            <person name="Mangifesta M."/>
            <person name="Viappiani A."/>
            <person name="Sanchez B."/>
            <person name="Margolles A."/>
            <person name="van Sinderen D."/>
            <person name="Ventura M."/>
        </authorList>
    </citation>
    <scope>NUCLEOTIDE SEQUENCE</scope>
    <source>
        <strain evidence="5">703B</strain>
    </source>
</reference>
<protein>
    <submittedName>
        <fullName evidence="5">Restriction endonuclease subunit S</fullName>
        <ecNumber evidence="5">3.1.21.-</ecNumber>
    </submittedName>
</protein>
<dbReference type="AlphaFoldDB" id="A0AAF0VDV8"/>
<comment type="similarity">
    <text evidence="1">Belongs to the type-I restriction system S methylase family.</text>
</comment>
<evidence type="ECO:0000313" key="6">
    <source>
        <dbReference type="Proteomes" id="UP000193179"/>
    </source>
</evidence>
<sequence length="283" mass="31939">MITETVCPKWWNVRLNDYLVELLDALFAKALEETSDWSEATLLDIANYKNGLAMQKFRPEGNDPGLPVLKIKELGQGTCSADSERCRSDIDEAVHIYDGDLVFSWSGTLLLDFWAGGDAGLNQHLFKVTSEEYPTWFYYAWTKYHMRKFVALAKDRATTMGHIKRSALAEAKVLIPPSKAFGKLNSQMQPIVDQMINLKVEARKLGEFRDSLLPKLMSGEIDVSKIDIMQPANNHLVQREGVMIASEASPLMMFFWISLSLYEQAPISVASHAVSYTYPNKCS</sequence>
<dbReference type="GO" id="GO:0009307">
    <property type="term" value="P:DNA restriction-modification system"/>
    <property type="evidence" value="ECO:0007669"/>
    <property type="project" value="UniProtKB-KW"/>
</dbReference>
<dbReference type="InterPro" id="IPR000055">
    <property type="entry name" value="Restrct_endonuc_typeI_TRD"/>
</dbReference>
<dbReference type="REBASE" id="760263">
    <property type="entry name" value="S3.Bad703BORF8370P"/>
</dbReference>
<keyword evidence="3" id="KW-0238">DNA-binding</keyword>
<dbReference type="EMBL" id="CP133648">
    <property type="protein sequence ID" value="WNE84991.1"/>
    <property type="molecule type" value="Genomic_DNA"/>
</dbReference>
<keyword evidence="2" id="KW-0680">Restriction system</keyword>
<feature type="domain" description="Type I restriction modification DNA specificity" evidence="4">
    <location>
        <begin position="35"/>
        <end position="196"/>
    </location>
</feature>
<dbReference type="GO" id="GO:0004519">
    <property type="term" value="F:endonuclease activity"/>
    <property type="evidence" value="ECO:0007669"/>
    <property type="project" value="UniProtKB-KW"/>
</dbReference>
<keyword evidence="5" id="KW-0378">Hydrolase</keyword>
<evidence type="ECO:0000256" key="3">
    <source>
        <dbReference type="ARBA" id="ARBA00023125"/>
    </source>
</evidence>
<dbReference type="Pfam" id="PF01420">
    <property type="entry name" value="Methylase_S"/>
    <property type="match status" value="1"/>
</dbReference>
<reference evidence="5" key="2">
    <citation type="submission" date="2023-09" db="EMBL/GenBank/DDBJ databases">
        <title>Ecological and genomic based identification of the Bifidobacterium adolescentis prototype of the healthy human gut microbiota.</title>
        <authorList>
            <person name="Lugli G.A."/>
            <person name="Argentini C."/>
            <person name="Tarracchini C."/>
            <person name="Fontana F."/>
            <person name="Alessandri G."/>
            <person name="Mancabelli L."/>
            <person name="Milani C."/>
            <person name="Turroni F."/>
            <person name="Ventura M."/>
        </authorList>
    </citation>
    <scope>NUCLEOTIDE SEQUENCE</scope>
    <source>
        <strain evidence="5">703B</strain>
    </source>
</reference>